<sequence length="277" mass="32397">MEEDADESQNVDEMDDDAEESYPLQFVCDAIKLIRGLKLQNIEDPVIRRELIHLNYIIETSIQRRGVNQNAGDYHYIYQYIKNSFKGINDKEQFQFIKGYVQEMPKTYINHPVKKIQEYLNKVSEGITLDNSPQVTFSRILIAAYASASKSLATDIQLTSCLSTLEVIDVVLSTQQQKLQQKFKSFFVSYLNTEIKRVSKEFAINMKSEDNKKDHIFVHKLPGLTFTRDVNDRIEKVRIKKMLEKETETRIAKDRKIARTAKQFGQQDIMQRRQNQK</sequence>
<evidence type="ECO:0000313" key="1">
    <source>
        <dbReference type="EMBL" id="KEJ82677.1"/>
    </source>
</evidence>
<accession>A0A073IB93</accession>
<evidence type="ECO:0000313" key="2">
    <source>
        <dbReference type="Proteomes" id="UP000053232"/>
    </source>
</evidence>
<reference evidence="2" key="1">
    <citation type="journal article" date="2014" name="Cell">
        <title>The Architecture of a Scrambled Genome Reveals Massive Levels of Genomic Rearrangement during Development.</title>
        <authorList>
            <person name="Chen X."/>
            <person name="Bracht J.R."/>
            <person name="Goldman A.D."/>
            <person name="Dolzhenko E."/>
            <person name="Clay D.M."/>
            <person name="Swart E.C."/>
            <person name="Perlman D.H."/>
            <person name="Doak T.G."/>
            <person name="Stuart A."/>
            <person name="Amemiya C.T."/>
            <person name="Sebra R.P."/>
            <person name="Landweber L.F."/>
        </authorList>
    </citation>
    <scope>NUCLEOTIDE SEQUENCE [LARGE SCALE GENOMIC DNA]</scope>
    <source>
        <strain evidence="2">JRB310</strain>
    </source>
</reference>
<name>A0A073IB93_9SPIT</name>
<dbReference type="AlphaFoldDB" id="A0A073IB93"/>
<gene>
    <name evidence="1" type="ORF">OXYTRIMIC_441</name>
</gene>
<dbReference type="Proteomes" id="UP000053232">
    <property type="component" value="Unassembled WGS sequence"/>
</dbReference>
<organism evidence="1 2">
    <name type="scientific">Oxytricha trifallax</name>
    <dbReference type="NCBI Taxonomy" id="1172189"/>
    <lineage>
        <taxon>Eukaryota</taxon>
        <taxon>Sar</taxon>
        <taxon>Alveolata</taxon>
        <taxon>Ciliophora</taxon>
        <taxon>Intramacronucleata</taxon>
        <taxon>Spirotrichea</taxon>
        <taxon>Stichotrichia</taxon>
        <taxon>Sporadotrichida</taxon>
        <taxon>Oxytrichidae</taxon>
        <taxon>Oxytrichinae</taxon>
        <taxon>Oxytricha</taxon>
    </lineage>
</organism>
<comment type="caution">
    <text evidence="1">The sequence shown here is derived from an EMBL/GenBank/DDBJ whole genome shotgun (WGS) entry which is preliminary data.</text>
</comment>
<proteinExistence type="predicted"/>
<protein>
    <submittedName>
        <fullName evidence="1">Uncharacterized protein</fullName>
    </submittedName>
</protein>
<keyword evidence="2" id="KW-1185">Reference proteome</keyword>
<dbReference type="EMBL" id="ARYC01007140">
    <property type="protein sequence ID" value="KEJ82677.1"/>
    <property type="molecule type" value="Genomic_DNA"/>
</dbReference>